<sequence length="110" mass="12655">MKPRATRAAFERLKAEACDECEIDVATFNSGSRVHAACAARHLAWWRARDSLTVSYPQLGAWSGWRDPTTVWHGVQSFDAWLDGRQFESAIRKRVRALEYYRAKRARGEI</sequence>
<reference evidence="2" key="1">
    <citation type="submission" date="2020-05" db="EMBL/GenBank/DDBJ databases">
        <authorList>
            <person name="Chiriac C."/>
            <person name="Salcher M."/>
            <person name="Ghai R."/>
            <person name="Kavagutti S V."/>
        </authorList>
    </citation>
    <scope>NUCLEOTIDE SEQUENCE</scope>
</reference>
<dbReference type="SUPFAM" id="SSF48295">
    <property type="entry name" value="TrpR-like"/>
    <property type="match status" value="1"/>
</dbReference>
<name>A0A6J5PR52_9CAUD</name>
<dbReference type="GO" id="GO:0006275">
    <property type="term" value="P:regulation of DNA replication"/>
    <property type="evidence" value="ECO:0007669"/>
    <property type="project" value="InterPro"/>
</dbReference>
<proteinExistence type="predicted"/>
<dbReference type="EMBL" id="LR796886">
    <property type="protein sequence ID" value="CAB4172486.1"/>
    <property type="molecule type" value="Genomic_DNA"/>
</dbReference>
<dbReference type="GO" id="GO:0005524">
    <property type="term" value="F:ATP binding"/>
    <property type="evidence" value="ECO:0007669"/>
    <property type="project" value="InterPro"/>
</dbReference>
<dbReference type="Pfam" id="PF08299">
    <property type="entry name" value="Bac_DnaA_C"/>
    <property type="match status" value="1"/>
</dbReference>
<evidence type="ECO:0000313" key="2">
    <source>
        <dbReference type="EMBL" id="CAB4172486.1"/>
    </source>
</evidence>
<evidence type="ECO:0000259" key="1">
    <source>
        <dbReference type="SMART" id="SM00760"/>
    </source>
</evidence>
<dbReference type="InterPro" id="IPR010921">
    <property type="entry name" value="Trp_repressor/repl_initiator"/>
</dbReference>
<gene>
    <name evidence="2" type="ORF">UFOVP934_9</name>
</gene>
<dbReference type="GO" id="GO:0043565">
    <property type="term" value="F:sequence-specific DNA binding"/>
    <property type="evidence" value="ECO:0007669"/>
    <property type="project" value="InterPro"/>
</dbReference>
<dbReference type="GO" id="GO:0006270">
    <property type="term" value="P:DNA replication initiation"/>
    <property type="evidence" value="ECO:0007669"/>
    <property type="project" value="InterPro"/>
</dbReference>
<protein>
    <submittedName>
        <fullName evidence="2">Chromosomal replication initiator, DnaA C-terminal</fullName>
    </submittedName>
</protein>
<dbReference type="SMART" id="SM00760">
    <property type="entry name" value="Bac_DnaA_C"/>
    <property type="match status" value="1"/>
</dbReference>
<dbReference type="Gene3D" id="1.10.1750.10">
    <property type="match status" value="1"/>
</dbReference>
<feature type="domain" description="Chromosomal replication initiator DnaA C-terminal" evidence="1">
    <location>
        <begin position="9"/>
        <end position="78"/>
    </location>
</feature>
<dbReference type="InterPro" id="IPR013159">
    <property type="entry name" value="DnaA_C"/>
</dbReference>
<accession>A0A6J5PR52</accession>
<organism evidence="2">
    <name type="scientific">uncultured Caudovirales phage</name>
    <dbReference type="NCBI Taxonomy" id="2100421"/>
    <lineage>
        <taxon>Viruses</taxon>
        <taxon>Duplodnaviria</taxon>
        <taxon>Heunggongvirae</taxon>
        <taxon>Uroviricota</taxon>
        <taxon>Caudoviricetes</taxon>
        <taxon>Peduoviridae</taxon>
        <taxon>Maltschvirus</taxon>
        <taxon>Maltschvirus maltsch</taxon>
    </lineage>
</organism>